<dbReference type="Gene3D" id="1.10.150.130">
    <property type="match status" value="1"/>
</dbReference>
<evidence type="ECO:0000256" key="1">
    <source>
        <dbReference type="ARBA" id="ARBA00008857"/>
    </source>
</evidence>
<dbReference type="InterPro" id="IPR025166">
    <property type="entry name" value="Integrase_DNA_bind_dom"/>
</dbReference>
<dbReference type="PANTHER" id="PTHR30629:SF2">
    <property type="entry name" value="PROPHAGE INTEGRASE INTS-RELATED"/>
    <property type="match status" value="1"/>
</dbReference>
<dbReference type="InterPro" id="IPR013762">
    <property type="entry name" value="Integrase-like_cat_sf"/>
</dbReference>
<name>A0ABN1LZX1_9SPHN</name>
<gene>
    <name evidence="7" type="ORF">GCM10009115_09080</name>
</gene>
<proteinExistence type="inferred from homology"/>
<keyword evidence="2" id="KW-0229">DNA integration</keyword>
<dbReference type="Pfam" id="PF13356">
    <property type="entry name" value="Arm-DNA-bind_3"/>
    <property type="match status" value="1"/>
</dbReference>
<protein>
    <submittedName>
        <fullName evidence="7">Site-specific integrase</fullName>
    </submittedName>
</protein>
<evidence type="ECO:0000256" key="5">
    <source>
        <dbReference type="SAM" id="MobiDB-lite"/>
    </source>
</evidence>
<feature type="domain" description="Tyr recombinase" evidence="6">
    <location>
        <begin position="217"/>
        <end position="395"/>
    </location>
</feature>
<evidence type="ECO:0000313" key="7">
    <source>
        <dbReference type="EMBL" id="GAA0862435.1"/>
    </source>
</evidence>
<evidence type="ECO:0000313" key="8">
    <source>
        <dbReference type="Proteomes" id="UP001500738"/>
    </source>
</evidence>
<comment type="caution">
    <text evidence="7">The sequence shown here is derived from an EMBL/GenBank/DDBJ whole genome shotgun (WGS) entry which is preliminary data.</text>
</comment>
<evidence type="ECO:0000256" key="4">
    <source>
        <dbReference type="ARBA" id="ARBA00023172"/>
    </source>
</evidence>
<dbReference type="InterPro" id="IPR038488">
    <property type="entry name" value="Integrase_DNA-bd_sf"/>
</dbReference>
<dbReference type="InterPro" id="IPR050808">
    <property type="entry name" value="Phage_Integrase"/>
</dbReference>
<dbReference type="PROSITE" id="PS51898">
    <property type="entry name" value="TYR_RECOMBINASE"/>
    <property type="match status" value="1"/>
</dbReference>
<dbReference type="Pfam" id="PF00589">
    <property type="entry name" value="Phage_integrase"/>
    <property type="match status" value="1"/>
</dbReference>
<evidence type="ECO:0000259" key="6">
    <source>
        <dbReference type="PROSITE" id="PS51898"/>
    </source>
</evidence>
<organism evidence="7 8">
    <name type="scientific">Sphingopyxis soli</name>
    <dbReference type="NCBI Taxonomy" id="592051"/>
    <lineage>
        <taxon>Bacteria</taxon>
        <taxon>Pseudomonadati</taxon>
        <taxon>Pseudomonadota</taxon>
        <taxon>Alphaproteobacteria</taxon>
        <taxon>Sphingomonadales</taxon>
        <taxon>Sphingomonadaceae</taxon>
        <taxon>Sphingopyxis</taxon>
    </lineage>
</organism>
<evidence type="ECO:0000256" key="3">
    <source>
        <dbReference type="ARBA" id="ARBA00023125"/>
    </source>
</evidence>
<comment type="similarity">
    <text evidence="1">Belongs to the 'phage' integrase family.</text>
</comment>
<dbReference type="RefSeq" id="WP_215351141.1">
    <property type="nucleotide sequence ID" value="NZ_BAAAFE010000003.1"/>
</dbReference>
<dbReference type="SUPFAM" id="SSF56349">
    <property type="entry name" value="DNA breaking-rejoining enzymes"/>
    <property type="match status" value="1"/>
</dbReference>
<keyword evidence="8" id="KW-1185">Reference proteome</keyword>
<reference evidence="7 8" key="1">
    <citation type="journal article" date="2019" name="Int. J. Syst. Evol. Microbiol.">
        <title>The Global Catalogue of Microorganisms (GCM) 10K type strain sequencing project: providing services to taxonomists for standard genome sequencing and annotation.</title>
        <authorList>
            <consortium name="The Broad Institute Genomics Platform"/>
            <consortium name="The Broad Institute Genome Sequencing Center for Infectious Disease"/>
            <person name="Wu L."/>
            <person name="Ma J."/>
        </authorList>
    </citation>
    <scope>NUCLEOTIDE SEQUENCE [LARGE SCALE GENOMIC DNA]</scope>
    <source>
        <strain evidence="7 8">JCM 15910</strain>
    </source>
</reference>
<dbReference type="PANTHER" id="PTHR30629">
    <property type="entry name" value="PROPHAGE INTEGRASE"/>
    <property type="match status" value="1"/>
</dbReference>
<dbReference type="InterPro" id="IPR002104">
    <property type="entry name" value="Integrase_catalytic"/>
</dbReference>
<sequence length="417" mass="46041">MAKLTAKTIQTAKPGRHADGSGLYLLVKPTGARSWVLRVQVNGQRRDIGMGAVELSPLALRSDIGDDIPLEEKARLTLAEARELSARLRNAAKAGRDPAAERKKDRKPPPSFKDATIATHKAQKKSHSWSDKTADAFLSSLETHAYPTLGKMRVDLVEAEHVANALAPIWTTKPDMAKKVRQRIATVLDYSKAMNWRTTEAPRKAVGALTGKTKKGGNFPAMPYADVPAYFRSLMDDTPTKGRLGLMLAIATVARSIEVREGCWGHVAAEKRNWNRPAELMRKNNEAHTVTLNDAALWVLERIAEVSDSSKPDALLLPNGKGKPISDMTISKVMRDAGLTYVPHGFRSSFRDWAAEQHPEIPDPVAEAALSHSVPDAVIAAYKRTKFLEMRRTLLDHWSAFILSDRTNVVQLADRRA</sequence>
<keyword evidence="3" id="KW-0238">DNA-binding</keyword>
<accession>A0ABN1LZX1</accession>
<dbReference type="Proteomes" id="UP001500738">
    <property type="component" value="Unassembled WGS sequence"/>
</dbReference>
<keyword evidence="4" id="KW-0233">DNA recombination</keyword>
<dbReference type="Gene3D" id="3.30.160.390">
    <property type="entry name" value="Integrase, DNA-binding domain"/>
    <property type="match status" value="1"/>
</dbReference>
<dbReference type="Pfam" id="PF22022">
    <property type="entry name" value="Phage_int_M"/>
    <property type="match status" value="1"/>
</dbReference>
<dbReference type="InterPro" id="IPR053876">
    <property type="entry name" value="Phage_int_M"/>
</dbReference>
<feature type="region of interest" description="Disordered" evidence="5">
    <location>
        <begin position="89"/>
        <end position="129"/>
    </location>
</feature>
<dbReference type="InterPro" id="IPR011010">
    <property type="entry name" value="DNA_brk_join_enz"/>
</dbReference>
<dbReference type="Gene3D" id="1.10.443.10">
    <property type="entry name" value="Intergrase catalytic core"/>
    <property type="match status" value="1"/>
</dbReference>
<feature type="compositionally biased region" description="Basic and acidic residues" evidence="5">
    <location>
        <begin position="94"/>
        <end position="103"/>
    </location>
</feature>
<dbReference type="EMBL" id="BAAAFE010000003">
    <property type="protein sequence ID" value="GAA0862435.1"/>
    <property type="molecule type" value="Genomic_DNA"/>
</dbReference>
<evidence type="ECO:0000256" key="2">
    <source>
        <dbReference type="ARBA" id="ARBA00022908"/>
    </source>
</evidence>
<dbReference type="InterPro" id="IPR010998">
    <property type="entry name" value="Integrase_recombinase_N"/>
</dbReference>